<gene>
    <name evidence="1" type="ORF">G5C51_09260</name>
</gene>
<dbReference type="PANTHER" id="PTHR43434:SF1">
    <property type="entry name" value="PHOSPHOGLYCOLATE PHOSPHATASE"/>
    <property type="match status" value="1"/>
</dbReference>
<accession>A0A6G4TX44</accession>
<reference evidence="1 2" key="1">
    <citation type="submission" date="2020-02" db="EMBL/GenBank/DDBJ databases">
        <title>Whole-genome analyses of novel actinobacteria.</title>
        <authorList>
            <person name="Sahin N."/>
        </authorList>
    </citation>
    <scope>NUCLEOTIDE SEQUENCE [LARGE SCALE GENOMIC DNA]</scope>
    <source>
        <strain evidence="1 2">A7024</strain>
    </source>
</reference>
<evidence type="ECO:0000313" key="2">
    <source>
        <dbReference type="Proteomes" id="UP000481583"/>
    </source>
</evidence>
<keyword evidence="1" id="KW-0378">Hydrolase</keyword>
<evidence type="ECO:0000313" key="1">
    <source>
        <dbReference type="EMBL" id="NGN64090.1"/>
    </source>
</evidence>
<proteinExistence type="predicted"/>
<comment type="caution">
    <text evidence="1">The sequence shown here is derived from an EMBL/GenBank/DDBJ whole genome shotgun (WGS) entry which is preliminary data.</text>
</comment>
<dbReference type="Gene3D" id="3.40.50.1000">
    <property type="entry name" value="HAD superfamily/HAD-like"/>
    <property type="match status" value="1"/>
</dbReference>
<dbReference type="InterPro" id="IPR041492">
    <property type="entry name" value="HAD_2"/>
</dbReference>
<dbReference type="CDD" id="cd01427">
    <property type="entry name" value="HAD_like"/>
    <property type="match status" value="1"/>
</dbReference>
<protein>
    <submittedName>
        <fullName evidence="1">HAD family hydrolase</fullName>
    </submittedName>
</protein>
<dbReference type="InterPro" id="IPR023214">
    <property type="entry name" value="HAD_sf"/>
</dbReference>
<name>A0A6G4TX44_9ACTN</name>
<dbReference type="GO" id="GO:0005829">
    <property type="term" value="C:cytosol"/>
    <property type="evidence" value="ECO:0007669"/>
    <property type="project" value="TreeGrafter"/>
</dbReference>
<dbReference type="SUPFAM" id="SSF56784">
    <property type="entry name" value="HAD-like"/>
    <property type="match status" value="1"/>
</dbReference>
<dbReference type="GO" id="GO:0008967">
    <property type="term" value="F:phosphoglycolate phosphatase activity"/>
    <property type="evidence" value="ECO:0007669"/>
    <property type="project" value="TreeGrafter"/>
</dbReference>
<dbReference type="GO" id="GO:0006281">
    <property type="term" value="P:DNA repair"/>
    <property type="evidence" value="ECO:0007669"/>
    <property type="project" value="TreeGrafter"/>
</dbReference>
<dbReference type="Pfam" id="PF13419">
    <property type="entry name" value="HAD_2"/>
    <property type="match status" value="1"/>
</dbReference>
<organism evidence="1 2">
    <name type="scientific">Streptomyces coryli</name>
    <dbReference type="NCBI Taxonomy" id="1128680"/>
    <lineage>
        <taxon>Bacteria</taxon>
        <taxon>Bacillati</taxon>
        <taxon>Actinomycetota</taxon>
        <taxon>Actinomycetes</taxon>
        <taxon>Kitasatosporales</taxon>
        <taxon>Streptomycetaceae</taxon>
        <taxon>Streptomyces</taxon>
    </lineage>
</organism>
<dbReference type="AlphaFoldDB" id="A0A6G4TX44"/>
<dbReference type="InterPro" id="IPR050155">
    <property type="entry name" value="HAD-like_hydrolase_sf"/>
</dbReference>
<dbReference type="InterPro" id="IPR036412">
    <property type="entry name" value="HAD-like_sf"/>
</dbReference>
<keyword evidence="2" id="KW-1185">Reference proteome</keyword>
<sequence>MLFDFDGPVCQLFAAHSAADVTATLAAAVDRSEPDLLTDEQRQGADPLGILRSVAAARPGSPLVRQVEQLLAREERRAAVHARPTEYADPLIRTLASSHTLAITSNNSPGAIHEYLNTRAGVGSCFESVYGRAESAEHLKPDPYCLVCALDSTGAARDQTLMIGDAPADYEAARRAGVGFIGFASQESREHALREAGARTIVTSLEELLEAARTVRH</sequence>
<dbReference type="PANTHER" id="PTHR43434">
    <property type="entry name" value="PHOSPHOGLYCOLATE PHOSPHATASE"/>
    <property type="match status" value="1"/>
</dbReference>
<dbReference type="Proteomes" id="UP000481583">
    <property type="component" value="Unassembled WGS sequence"/>
</dbReference>
<dbReference type="EMBL" id="JAAKZV010000027">
    <property type="protein sequence ID" value="NGN64090.1"/>
    <property type="molecule type" value="Genomic_DNA"/>
</dbReference>